<sequence>MDFLLGALKAAAEPTRLRLLALCAHGELTVSELTQILGQSQPRVSRHLKLLCDAGLLDRFREGIWAYYRLAERGAVAELARTLVDAIPADDPGLALDLERLDQIKRARQETAAQYFRDNAARWHEVRSLHVPEREVEQALLALVPAAGIGDLLDIGTGTGRMLELFAPHVTRALGIDASREMLAVARANLEKASLRHVQVRLADMYQVPVPTGSQDMVIIHQVLHYAEEPQEVLAEAARVLRPGGRLVVVDFASHALENLRTDHAHRRLGFTDADMAQWFANAGLTAAAPVHLPGTPLTVTLWSGQRPAS</sequence>
<name>A0A560GN20_9PROT</name>
<dbReference type="GO" id="GO:0008757">
    <property type="term" value="F:S-adenosylmethionine-dependent methyltransferase activity"/>
    <property type="evidence" value="ECO:0007669"/>
    <property type="project" value="InterPro"/>
</dbReference>
<dbReference type="Gene3D" id="3.40.50.150">
    <property type="entry name" value="Vaccinia Virus protein VP39"/>
    <property type="match status" value="1"/>
</dbReference>
<dbReference type="InterPro" id="IPR011991">
    <property type="entry name" value="ArsR-like_HTH"/>
</dbReference>
<gene>
    <name evidence="2" type="ORF">FBZ90_12110</name>
</gene>
<evidence type="ECO:0000259" key="1">
    <source>
        <dbReference type="PROSITE" id="PS50987"/>
    </source>
</evidence>
<accession>A0A560GN20</accession>
<evidence type="ECO:0000313" key="3">
    <source>
        <dbReference type="Proteomes" id="UP000315751"/>
    </source>
</evidence>
<feature type="domain" description="HTH arsR-type" evidence="1">
    <location>
        <begin position="1"/>
        <end position="91"/>
    </location>
</feature>
<dbReference type="EMBL" id="VITR01000021">
    <property type="protein sequence ID" value="TWB35161.1"/>
    <property type="molecule type" value="Genomic_DNA"/>
</dbReference>
<dbReference type="Gene3D" id="1.10.10.10">
    <property type="entry name" value="Winged helix-like DNA-binding domain superfamily/Winged helix DNA-binding domain"/>
    <property type="match status" value="1"/>
</dbReference>
<protein>
    <submittedName>
        <fullName evidence="2">ArsR family transcriptional regulator</fullName>
    </submittedName>
</protein>
<dbReference type="InterPro" id="IPR036388">
    <property type="entry name" value="WH-like_DNA-bd_sf"/>
</dbReference>
<proteinExistence type="predicted"/>
<dbReference type="InterPro" id="IPR013216">
    <property type="entry name" value="Methyltransf_11"/>
</dbReference>
<dbReference type="SUPFAM" id="SSF46785">
    <property type="entry name" value="Winged helix' DNA-binding domain"/>
    <property type="match status" value="1"/>
</dbReference>
<dbReference type="GO" id="GO:0003700">
    <property type="term" value="F:DNA-binding transcription factor activity"/>
    <property type="evidence" value="ECO:0007669"/>
    <property type="project" value="InterPro"/>
</dbReference>
<dbReference type="OrthoDB" id="9789575at2"/>
<evidence type="ECO:0000313" key="2">
    <source>
        <dbReference type="EMBL" id="TWB35161.1"/>
    </source>
</evidence>
<dbReference type="CDD" id="cd02440">
    <property type="entry name" value="AdoMet_MTases"/>
    <property type="match status" value="1"/>
</dbReference>
<dbReference type="Proteomes" id="UP000315751">
    <property type="component" value="Unassembled WGS sequence"/>
</dbReference>
<dbReference type="InterPro" id="IPR001845">
    <property type="entry name" value="HTH_ArsR_DNA-bd_dom"/>
</dbReference>
<dbReference type="PRINTS" id="PR00778">
    <property type="entry name" value="HTHARSR"/>
</dbReference>
<reference evidence="2 3" key="1">
    <citation type="submission" date="2019-06" db="EMBL/GenBank/DDBJ databases">
        <title>Genomic Encyclopedia of Type Strains, Phase IV (KMG-V): Genome sequencing to study the core and pangenomes of soil and plant-associated prokaryotes.</title>
        <authorList>
            <person name="Whitman W."/>
        </authorList>
    </citation>
    <scope>NUCLEOTIDE SEQUENCE [LARGE SCALE GENOMIC DNA]</scope>
    <source>
        <strain evidence="2 3">BR 11622</strain>
    </source>
</reference>
<dbReference type="InterPro" id="IPR036390">
    <property type="entry name" value="WH_DNA-bd_sf"/>
</dbReference>
<dbReference type="PANTHER" id="PTHR42912">
    <property type="entry name" value="METHYLTRANSFERASE"/>
    <property type="match status" value="1"/>
</dbReference>
<dbReference type="InterPro" id="IPR029063">
    <property type="entry name" value="SAM-dependent_MTases_sf"/>
</dbReference>
<organism evidence="2 3">
    <name type="scientific">Nitrospirillum amazonense</name>
    <dbReference type="NCBI Taxonomy" id="28077"/>
    <lineage>
        <taxon>Bacteria</taxon>
        <taxon>Pseudomonadati</taxon>
        <taxon>Pseudomonadota</taxon>
        <taxon>Alphaproteobacteria</taxon>
        <taxon>Rhodospirillales</taxon>
        <taxon>Azospirillaceae</taxon>
        <taxon>Nitrospirillum</taxon>
    </lineage>
</organism>
<keyword evidence="3" id="KW-1185">Reference proteome</keyword>
<dbReference type="RefSeq" id="WP_145736100.1">
    <property type="nucleotide sequence ID" value="NZ_VITR01000021.1"/>
</dbReference>
<dbReference type="CDD" id="cd00090">
    <property type="entry name" value="HTH_ARSR"/>
    <property type="match status" value="1"/>
</dbReference>
<dbReference type="PROSITE" id="PS50987">
    <property type="entry name" value="HTH_ARSR_2"/>
    <property type="match status" value="1"/>
</dbReference>
<comment type="caution">
    <text evidence="2">The sequence shown here is derived from an EMBL/GenBank/DDBJ whole genome shotgun (WGS) entry which is preliminary data.</text>
</comment>
<dbReference type="SUPFAM" id="SSF53335">
    <property type="entry name" value="S-adenosyl-L-methionine-dependent methyltransferases"/>
    <property type="match status" value="1"/>
</dbReference>
<dbReference type="AlphaFoldDB" id="A0A560GN20"/>
<dbReference type="SMART" id="SM00418">
    <property type="entry name" value="HTH_ARSR"/>
    <property type="match status" value="1"/>
</dbReference>
<dbReference type="InterPro" id="IPR050508">
    <property type="entry name" value="Methyltransf_Superfamily"/>
</dbReference>
<dbReference type="Pfam" id="PF01022">
    <property type="entry name" value="HTH_5"/>
    <property type="match status" value="1"/>
</dbReference>
<dbReference type="Pfam" id="PF08241">
    <property type="entry name" value="Methyltransf_11"/>
    <property type="match status" value="1"/>
</dbReference>
<dbReference type="NCBIfam" id="NF033788">
    <property type="entry name" value="HTH_metalloreg"/>
    <property type="match status" value="1"/>
</dbReference>